<accession>A0ABD0YEW1</accession>
<sequence>MSNIYIQEPPTCGKVLLVTSVGEIEIELWSREAPKACRNFVQLCLEGFYSDVIFHRVIKGFIAQTGDPSGTGNEGESIYGMPFKNEVHSRLRFVRRGLVATAVGQDKNDSQFFFTFAATPSLQNNHTIFGKVIGDTMFNMLKIEDVETDHNDRPNYPPIILKAEVLNNPFLDIIPRIKESSSTKIKKTKHKPAATKNFKLLSFGDEAEEDEVQIKTVNKTLEGKSKSTHDVLKDPCLSSDIVDFGSIKGEGSEIEPDKK</sequence>
<dbReference type="Gene3D" id="2.40.100.10">
    <property type="entry name" value="Cyclophilin-like"/>
    <property type="match status" value="1"/>
</dbReference>
<dbReference type="InterPro" id="IPR002130">
    <property type="entry name" value="Cyclophilin-type_PPIase_dom"/>
</dbReference>
<keyword evidence="8" id="KW-1185">Reference proteome</keyword>
<dbReference type="PANTHER" id="PTHR45625">
    <property type="entry name" value="PEPTIDYL-PROLYL CIS-TRANS ISOMERASE-RELATED"/>
    <property type="match status" value="1"/>
</dbReference>
<evidence type="ECO:0000256" key="5">
    <source>
        <dbReference type="RuleBase" id="RU363019"/>
    </source>
</evidence>
<dbReference type="Pfam" id="PF00160">
    <property type="entry name" value="Pro_isomerase"/>
    <property type="match status" value="1"/>
</dbReference>
<evidence type="ECO:0000313" key="8">
    <source>
        <dbReference type="Proteomes" id="UP001558652"/>
    </source>
</evidence>
<name>A0ABD0YEW1_9HEMI</name>
<dbReference type="FunFam" id="2.40.100.10:FF:000007">
    <property type="entry name" value="Peptidyl-prolyl cis-trans isomerase CWC27 homolog"/>
    <property type="match status" value="1"/>
</dbReference>
<comment type="subcellular location">
    <subcellularLocation>
        <location evidence="1">Nucleus</location>
    </subcellularLocation>
</comment>
<comment type="similarity">
    <text evidence="2 5">Belongs to the cyclophilin-type PPIase family.</text>
</comment>
<evidence type="ECO:0000259" key="6">
    <source>
        <dbReference type="PROSITE" id="PS50072"/>
    </source>
</evidence>
<comment type="catalytic activity">
    <reaction evidence="5">
        <text>[protein]-peptidylproline (omega=180) = [protein]-peptidylproline (omega=0)</text>
        <dbReference type="Rhea" id="RHEA:16237"/>
        <dbReference type="Rhea" id="RHEA-COMP:10747"/>
        <dbReference type="Rhea" id="RHEA-COMP:10748"/>
        <dbReference type="ChEBI" id="CHEBI:83833"/>
        <dbReference type="ChEBI" id="CHEBI:83834"/>
        <dbReference type="EC" id="5.2.1.8"/>
    </reaction>
</comment>
<evidence type="ECO:0000313" key="7">
    <source>
        <dbReference type="EMBL" id="KAL1129856.1"/>
    </source>
</evidence>
<evidence type="ECO:0000256" key="4">
    <source>
        <dbReference type="ARBA" id="ARBA00046368"/>
    </source>
</evidence>
<dbReference type="Proteomes" id="UP001558652">
    <property type="component" value="Unassembled WGS sequence"/>
</dbReference>
<comment type="subunit">
    <text evidence="4">Part of the activated spliceosome B/catalytic step 1 spliceosome, one of the forms of the spliceosome which has a well-formed active site but still cannot catalyze the branching reaction and is composed at least of 52 proteins, the U2, U5 and U6 snRNAs and the pre-mRNA. Recruited during early steps of activated spliceosome B maturation, it is probably one of the first proteins released from this complex as he matures to the spliceosome C complex. Component of the minor spliceosome, which splices U12-type introns.</text>
</comment>
<evidence type="ECO:0000256" key="1">
    <source>
        <dbReference type="ARBA" id="ARBA00004123"/>
    </source>
</evidence>
<comment type="function">
    <text evidence="5">PPIases accelerate the folding of proteins. It catalyzes the cis-trans isomerization of proline imidic peptide bonds in oligopeptides.</text>
</comment>
<dbReference type="InterPro" id="IPR044666">
    <property type="entry name" value="Cyclophilin_A-like"/>
</dbReference>
<dbReference type="EC" id="5.2.1.8" evidence="5"/>
<dbReference type="EMBL" id="JBFDAA010000008">
    <property type="protein sequence ID" value="KAL1129856.1"/>
    <property type="molecule type" value="Genomic_DNA"/>
</dbReference>
<dbReference type="SUPFAM" id="SSF50891">
    <property type="entry name" value="Cyclophilin-like"/>
    <property type="match status" value="1"/>
</dbReference>
<keyword evidence="5" id="KW-0413">Isomerase</keyword>
<dbReference type="PROSITE" id="PS00170">
    <property type="entry name" value="CSA_PPIASE_1"/>
    <property type="match status" value="1"/>
</dbReference>
<feature type="domain" description="PPIase cyclophilin-type" evidence="6">
    <location>
        <begin position="19"/>
        <end position="165"/>
    </location>
</feature>
<dbReference type="AlphaFoldDB" id="A0ABD0YEW1"/>
<protein>
    <recommendedName>
        <fullName evidence="5">Peptidyl-prolyl cis-trans isomerase</fullName>
        <shortName evidence="5">PPIase</shortName>
        <ecNumber evidence="5">5.2.1.8</ecNumber>
    </recommendedName>
</protein>
<keyword evidence="3" id="KW-0539">Nucleus</keyword>
<dbReference type="PROSITE" id="PS50072">
    <property type="entry name" value="CSA_PPIASE_2"/>
    <property type="match status" value="1"/>
</dbReference>
<dbReference type="PANTHER" id="PTHR45625:SF6">
    <property type="entry name" value="SPLICEOSOME-ASSOCIATED PROTEIN CWC27 HOMOLOG"/>
    <property type="match status" value="1"/>
</dbReference>
<proteinExistence type="inferred from homology"/>
<dbReference type="InterPro" id="IPR020892">
    <property type="entry name" value="Cyclophilin-type_PPIase_CS"/>
</dbReference>
<evidence type="ECO:0000256" key="2">
    <source>
        <dbReference type="ARBA" id="ARBA00007365"/>
    </source>
</evidence>
<gene>
    <name evidence="7" type="ORF">AAG570_012800</name>
</gene>
<dbReference type="GO" id="GO:0003755">
    <property type="term" value="F:peptidyl-prolyl cis-trans isomerase activity"/>
    <property type="evidence" value="ECO:0007669"/>
    <property type="project" value="UniProtKB-UniRule"/>
</dbReference>
<keyword evidence="5" id="KW-0697">Rotamase</keyword>
<comment type="caution">
    <text evidence="7">The sequence shown here is derived from an EMBL/GenBank/DDBJ whole genome shotgun (WGS) entry which is preliminary data.</text>
</comment>
<organism evidence="7 8">
    <name type="scientific">Ranatra chinensis</name>
    <dbReference type="NCBI Taxonomy" id="642074"/>
    <lineage>
        <taxon>Eukaryota</taxon>
        <taxon>Metazoa</taxon>
        <taxon>Ecdysozoa</taxon>
        <taxon>Arthropoda</taxon>
        <taxon>Hexapoda</taxon>
        <taxon>Insecta</taxon>
        <taxon>Pterygota</taxon>
        <taxon>Neoptera</taxon>
        <taxon>Paraneoptera</taxon>
        <taxon>Hemiptera</taxon>
        <taxon>Heteroptera</taxon>
        <taxon>Panheteroptera</taxon>
        <taxon>Nepomorpha</taxon>
        <taxon>Nepidae</taxon>
        <taxon>Ranatrinae</taxon>
        <taxon>Ranatra</taxon>
    </lineage>
</organism>
<evidence type="ECO:0000256" key="3">
    <source>
        <dbReference type="ARBA" id="ARBA00023242"/>
    </source>
</evidence>
<reference evidence="7 8" key="1">
    <citation type="submission" date="2024-07" db="EMBL/GenBank/DDBJ databases">
        <title>Chromosome-level genome assembly of the water stick insect Ranatra chinensis (Heteroptera: Nepidae).</title>
        <authorList>
            <person name="Liu X."/>
        </authorList>
    </citation>
    <scope>NUCLEOTIDE SEQUENCE [LARGE SCALE GENOMIC DNA]</scope>
    <source>
        <strain evidence="7">Cailab_2021Rc</strain>
        <tissue evidence="7">Muscle</tissue>
    </source>
</reference>
<dbReference type="InterPro" id="IPR029000">
    <property type="entry name" value="Cyclophilin-like_dom_sf"/>
</dbReference>
<dbReference type="PRINTS" id="PR00153">
    <property type="entry name" value="CSAPPISMRASE"/>
</dbReference>
<dbReference type="GO" id="GO:0005634">
    <property type="term" value="C:nucleus"/>
    <property type="evidence" value="ECO:0007669"/>
    <property type="project" value="UniProtKB-SubCell"/>
</dbReference>